<comment type="caution">
    <text evidence="1">The sequence shown here is derived from an EMBL/GenBank/DDBJ whole genome shotgun (WGS) entry which is preliminary data.</text>
</comment>
<dbReference type="AlphaFoldDB" id="A0A4R2EYZ0"/>
<keyword evidence="2" id="KW-1185">Reference proteome</keyword>
<gene>
    <name evidence="1" type="ORF">EDC91_1841</name>
</gene>
<reference evidence="1 2" key="1">
    <citation type="submission" date="2019-03" db="EMBL/GenBank/DDBJ databases">
        <title>Freshwater and sediment microbial communities from various areas in North America, analyzing microbe dynamics in response to fracking.</title>
        <authorList>
            <person name="Lamendella R."/>
        </authorList>
    </citation>
    <scope>NUCLEOTIDE SEQUENCE [LARGE SCALE GENOMIC DNA]</scope>
    <source>
        <strain evidence="1 2">74A</strain>
    </source>
</reference>
<evidence type="ECO:0000313" key="2">
    <source>
        <dbReference type="Proteomes" id="UP000294832"/>
    </source>
</evidence>
<dbReference type="EMBL" id="SLWF01000084">
    <property type="protein sequence ID" value="TCN75243.1"/>
    <property type="molecule type" value="Genomic_DNA"/>
</dbReference>
<proteinExistence type="predicted"/>
<protein>
    <submittedName>
        <fullName evidence="1">Uncharacterized protein</fullName>
    </submittedName>
</protein>
<organism evidence="1 2">
    <name type="scientific">Shewanella fodinae</name>
    <dbReference type="NCBI Taxonomy" id="552357"/>
    <lineage>
        <taxon>Bacteria</taxon>
        <taxon>Pseudomonadati</taxon>
        <taxon>Pseudomonadota</taxon>
        <taxon>Gammaproteobacteria</taxon>
        <taxon>Alteromonadales</taxon>
        <taxon>Shewanellaceae</taxon>
        <taxon>Shewanella</taxon>
    </lineage>
</organism>
<evidence type="ECO:0000313" key="1">
    <source>
        <dbReference type="EMBL" id="TCN75243.1"/>
    </source>
</evidence>
<sequence>MKDNCVLWLSGKKPKTNEIACFSDESLYLKHAKDLYLDGARIQIISAPLMVKR</sequence>
<accession>A0A4R2EYZ0</accession>
<name>A0A4R2EYZ0_9GAMM</name>
<dbReference type="Proteomes" id="UP000294832">
    <property type="component" value="Unassembled WGS sequence"/>
</dbReference>